<proteinExistence type="predicted"/>
<dbReference type="KEGG" id="sla:SERLADRAFT_410252"/>
<name>F8P507_SERL9</name>
<accession>F8P507</accession>
<dbReference type="Proteomes" id="UP000008064">
    <property type="component" value="Unassembled WGS sequence"/>
</dbReference>
<organism>
    <name type="scientific">Serpula lacrymans var. lacrymans (strain S7.9)</name>
    <name type="common">Dry rot fungus</name>
    <dbReference type="NCBI Taxonomy" id="578457"/>
    <lineage>
        <taxon>Eukaryota</taxon>
        <taxon>Fungi</taxon>
        <taxon>Dikarya</taxon>
        <taxon>Basidiomycota</taxon>
        <taxon>Agaricomycotina</taxon>
        <taxon>Agaricomycetes</taxon>
        <taxon>Agaricomycetidae</taxon>
        <taxon>Boletales</taxon>
        <taxon>Coniophorineae</taxon>
        <taxon>Serpulaceae</taxon>
        <taxon>Serpula</taxon>
    </lineage>
</organism>
<sequence>MSYLTNNNNILVRYLYLWVCTLGNKETPDVRAAELQKWQIVPHTLDKMLEWVHVMQDEDCVDSTRGYQLVYSLPSPEVEGEVYPMSIRLHGFIKMLQLATLGNWNGSSQAVASYNFFFKRDSQIASIHAKQSSKSLHAKNSVQPDFLAAPDNPNHYYERISAEWNTNDKLPVAKYNATNQLTAIKHLLLSPGDFVEVGVEFDIVVRRGASGQKTVKVFPTFTHIIQLQESVAAKSSSDQPKKCSSHDATMSVKCTKVRQTLDIATHSPR</sequence>
<dbReference type="RefSeq" id="XP_007321480.1">
    <property type="nucleotide sequence ID" value="XM_007321418.1"/>
</dbReference>
<dbReference type="EMBL" id="GL945438">
    <property type="protein sequence ID" value="EGO21694.1"/>
    <property type="molecule type" value="Genomic_DNA"/>
</dbReference>
<dbReference type="GeneID" id="18812879"/>
<dbReference type="OrthoDB" id="2665195at2759"/>
<reference evidence="1" key="1">
    <citation type="submission" date="2011-04" db="EMBL/GenBank/DDBJ databases">
        <title>Evolution of plant cell wall degrading machinery underlies the functional diversity of forest fungi.</title>
        <authorList>
            <consortium name="US DOE Joint Genome Institute (JGI-PGF)"/>
            <person name="Eastwood D.C."/>
            <person name="Floudas D."/>
            <person name="Binder M."/>
            <person name="Majcherczyk A."/>
            <person name="Schneider P."/>
            <person name="Aerts A."/>
            <person name="Asiegbu F.O."/>
            <person name="Baker S.E."/>
            <person name="Barry K."/>
            <person name="Bendiksby M."/>
            <person name="Blumentritt M."/>
            <person name="Coutinho P.M."/>
            <person name="Cullen D."/>
            <person name="Cullen D."/>
            <person name="Gathman A."/>
            <person name="Goodell B."/>
            <person name="Henrissat B."/>
            <person name="Ihrmark K."/>
            <person name="Kauserud H."/>
            <person name="Kohler A."/>
            <person name="LaButti K."/>
            <person name="Lapidus A."/>
            <person name="Lavin J.L."/>
            <person name="Lee Y.-H."/>
            <person name="Lindquist E."/>
            <person name="Lilly W."/>
            <person name="Lucas S."/>
            <person name="Morin E."/>
            <person name="Murat C."/>
            <person name="Oguiza J.A."/>
            <person name="Park J."/>
            <person name="Pisabarro A.G."/>
            <person name="Riley R."/>
            <person name="Rosling A."/>
            <person name="Salamov A."/>
            <person name="Schmidt O."/>
            <person name="Schmutz J."/>
            <person name="Skrede I."/>
            <person name="Stenlid J."/>
            <person name="Wiebenga A."/>
            <person name="Xie X."/>
            <person name="Kues U."/>
            <person name="Hibbett D.S."/>
            <person name="Hoffmeister D."/>
            <person name="Hogberg N."/>
            <person name="Martin F."/>
            <person name="Grigoriev I.V."/>
            <person name="Watkinson S.C."/>
        </authorList>
    </citation>
    <scope>NUCLEOTIDE SEQUENCE</scope>
    <source>
        <strain evidence="1">S7.9</strain>
    </source>
</reference>
<dbReference type="AlphaFoldDB" id="F8P507"/>
<gene>
    <name evidence="1" type="ORF">SERLADRAFT_410252</name>
</gene>
<dbReference type="HOGENOM" id="CLU_075367_0_0_1"/>
<protein>
    <submittedName>
        <fullName evidence="1">Uncharacterized protein</fullName>
    </submittedName>
</protein>
<evidence type="ECO:0000313" key="1">
    <source>
        <dbReference type="EMBL" id="EGO21694.1"/>
    </source>
</evidence>